<protein>
    <recommendedName>
        <fullName evidence="5">Ig-like domain-containing protein</fullName>
    </recommendedName>
</protein>
<feature type="region of interest" description="Disordered" evidence="1">
    <location>
        <begin position="260"/>
        <end position="391"/>
    </location>
</feature>
<keyword evidence="2" id="KW-0732">Signal</keyword>
<gene>
    <name evidence="3" type="ORF">DL762_006791</name>
</gene>
<evidence type="ECO:0000256" key="2">
    <source>
        <dbReference type="SAM" id="SignalP"/>
    </source>
</evidence>
<comment type="caution">
    <text evidence="3">The sequence shown here is derived from an EMBL/GenBank/DDBJ whole genome shotgun (WGS) entry which is preliminary data.</text>
</comment>
<feature type="compositionally biased region" description="Low complexity" evidence="1">
    <location>
        <begin position="293"/>
        <end position="320"/>
    </location>
</feature>
<feature type="compositionally biased region" description="Low complexity" evidence="1">
    <location>
        <begin position="331"/>
        <end position="391"/>
    </location>
</feature>
<dbReference type="EMBL" id="QJNS01000228">
    <property type="protein sequence ID" value="RYO82104.1"/>
    <property type="molecule type" value="Genomic_DNA"/>
</dbReference>
<accession>A0ABY0H120</accession>
<dbReference type="Proteomes" id="UP000294003">
    <property type="component" value="Unassembled WGS sequence"/>
</dbReference>
<evidence type="ECO:0008006" key="5">
    <source>
        <dbReference type="Google" id="ProtNLM"/>
    </source>
</evidence>
<feature type="chain" id="PRO_5045620583" description="Ig-like domain-containing protein" evidence="2">
    <location>
        <begin position="28"/>
        <end position="664"/>
    </location>
</feature>
<evidence type="ECO:0000256" key="1">
    <source>
        <dbReference type="SAM" id="MobiDB-lite"/>
    </source>
</evidence>
<evidence type="ECO:0000313" key="4">
    <source>
        <dbReference type="Proteomes" id="UP000294003"/>
    </source>
</evidence>
<keyword evidence="4" id="KW-1185">Reference proteome</keyword>
<evidence type="ECO:0000313" key="3">
    <source>
        <dbReference type="EMBL" id="RYO82104.1"/>
    </source>
</evidence>
<feature type="compositionally biased region" description="Acidic residues" evidence="1">
    <location>
        <begin position="265"/>
        <end position="281"/>
    </location>
</feature>
<sequence>MWRPTDCSVPVGIAFLVLSSVAQFTSAAIFVTKADSSSSRLSHSLGGIDHFRVVYRRYTNNTTLTSTDVTTSTAISVTLGDTLSSITQSGTSTSTGSDTSAPRSRTIPSSTVTTTSLTTTSTLVGSTTTTSIPSPSLTLTSPPTETSAALAQATSSASSVNSEVAILIPIIQSWTKDPESLKTYTLDKVNNLVDGVEDAIFDLGGDEFSGCDSNKKRGLLDLVSDVVNTLACILDDLTEITDKINIDDVVGITPALTDLTTHNDDLEDKSEDDGDDDDETTTDERETTETKSDPSTTATDSGTTTTVSSEPVTSTTSSGSCKMRETTRLEPPTNTVPTVTVDLPTVTASGETSTGVTSTTSDTSSFTTSGATSEIDTASDTTSGAVSTTSGTASMTTASTATASTTFSTTLSGTTITVSSITTTTSALATTTEAAPFCIPYQNPHKGDSYCQCSSGDLSTTLPMDTGRPPCQYTAFTVPPTTTAPPVTQDPYTFTDPLGNVIACPTWNTFGVGSDITVTTCEEPSSTIFTAGPTGEAKLCGFTGDTLADANCFLGICGRTRHDHFSNLIIPGPDNESGEDDTLLWEDTETDPTEHQPWEFAKDSIGIQEDFSFSWDNGESCSCSVDGESVEAKFEVHRHGDGGFTYWGEQRICWCEFECHPSGG</sequence>
<proteinExistence type="predicted"/>
<feature type="compositionally biased region" description="Basic and acidic residues" evidence="1">
    <location>
        <begin position="282"/>
        <end position="292"/>
    </location>
</feature>
<name>A0ABY0H120_9PEZI</name>
<feature type="region of interest" description="Disordered" evidence="1">
    <location>
        <begin position="87"/>
        <end position="145"/>
    </location>
</feature>
<reference evidence="3 4" key="1">
    <citation type="submission" date="2018-06" db="EMBL/GenBank/DDBJ databases">
        <title>Complete Genomes of Monosporascus.</title>
        <authorList>
            <person name="Robinson A.J."/>
            <person name="Natvig D.O."/>
        </authorList>
    </citation>
    <scope>NUCLEOTIDE SEQUENCE [LARGE SCALE GENOMIC DNA]</scope>
    <source>
        <strain evidence="3 4">CBS 609.92</strain>
    </source>
</reference>
<organism evidence="3 4">
    <name type="scientific">Monosporascus cannonballus</name>
    <dbReference type="NCBI Taxonomy" id="155416"/>
    <lineage>
        <taxon>Eukaryota</taxon>
        <taxon>Fungi</taxon>
        <taxon>Dikarya</taxon>
        <taxon>Ascomycota</taxon>
        <taxon>Pezizomycotina</taxon>
        <taxon>Sordariomycetes</taxon>
        <taxon>Xylariomycetidae</taxon>
        <taxon>Xylariales</taxon>
        <taxon>Xylariales incertae sedis</taxon>
        <taxon>Monosporascus</taxon>
    </lineage>
</organism>
<feature type="signal peptide" evidence="2">
    <location>
        <begin position="1"/>
        <end position="27"/>
    </location>
</feature>